<evidence type="ECO:0000313" key="2">
    <source>
        <dbReference type="EMBL" id="CAB3977944.1"/>
    </source>
</evidence>
<keyword evidence="3" id="KW-1185">Reference proteome</keyword>
<feature type="region of interest" description="Disordered" evidence="1">
    <location>
        <begin position="68"/>
        <end position="89"/>
    </location>
</feature>
<gene>
    <name evidence="2" type="ORF">PACLA_8A003993</name>
</gene>
<protein>
    <submittedName>
        <fullName evidence="2">Uncharacterized protein</fullName>
    </submittedName>
</protein>
<name>A0A6S7FEX5_PARCT</name>
<organism evidence="2 3">
    <name type="scientific">Paramuricea clavata</name>
    <name type="common">Red gorgonian</name>
    <name type="synonym">Violescent sea-whip</name>
    <dbReference type="NCBI Taxonomy" id="317549"/>
    <lineage>
        <taxon>Eukaryota</taxon>
        <taxon>Metazoa</taxon>
        <taxon>Cnidaria</taxon>
        <taxon>Anthozoa</taxon>
        <taxon>Octocorallia</taxon>
        <taxon>Malacalcyonacea</taxon>
        <taxon>Plexauridae</taxon>
        <taxon>Paramuricea</taxon>
    </lineage>
</organism>
<dbReference type="AlphaFoldDB" id="A0A6S7FEX5"/>
<evidence type="ECO:0000256" key="1">
    <source>
        <dbReference type="SAM" id="MobiDB-lite"/>
    </source>
</evidence>
<proteinExistence type="predicted"/>
<accession>A0A6S7FEX5</accession>
<sequence>MGQKCFKGGEDTPWVTFNCNMMQIRESNNIAMDFTDGGEDNDVKVRNCCCIQWRRRVVKKDREMKKGMEEIKDKRVPTERRPKGEQLNW</sequence>
<comment type="caution">
    <text evidence="2">The sequence shown here is derived from an EMBL/GenBank/DDBJ whole genome shotgun (WGS) entry which is preliminary data.</text>
</comment>
<dbReference type="EMBL" id="CACRXK020000081">
    <property type="protein sequence ID" value="CAB3977944.1"/>
    <property type="molecule type" value="Genomic_DNA"/>
</dbReference>
<reference evidence="2" key="1">
    <citation type="submission" date="2020-04" db="EMBL/GenBank/DDBJ databases">
        <authorList>
            <person name="Alioto T."/>
            <person name="Alioto T."/>
            <person name="Gomez Garrido J."/>
        </authorList>
    </citation>
    <scope>NUCLEOTIDE SEQUENCE</scope>
    <source>
        <strain evidence="2">A484AB</strain>
    </source>
</reference>
<evidence type="ECO:0000313" key="3">
    <source>
        <dbReference type="Proteomes" id="UP001152795"/>
    </source>
</evidence>
<dbReference type="Proteomes" id="UP001152795">
    <property type="component" value="Unassembled WGS sequence"/>
</dbReference>